<gene>
    <name evidence="1" type="ORF">rCG_51281</name>
</gene>
<evidence type="ECO:0000313" key="1">
    <source>
        <dbReference type="EMBL" id="EDL92792.1"/>
    </source>
</evidence>
<protein>
    <submittedName>
        <fullName evidence="1">RCG51281</fullName>
    </submittedName>
</protein>
<dbReference type="AlphaFoldDB" id="A6IZW4"/>
<proteinExistence type="predicted"/>
<sequence>MGRQQPISQGYFKDRPGNVCSSCPWSEWRWWLIIYSTLQDTRRCL</sequence>
<dbReference type="Proteomes" id="UP000234681">
    <property type="component" value="Chromosome 19"/>
</dbReference>
<evidence type="ECO:0000313" key="2">
    <source>
        <dbReference type="Proteomes" id="UP000234681"/>
    </source>
</evidence>
<organism evidence="1 2">
    <name type="scientific">Rattus norvegicus</name>
    <name type="common">Rat</name>
    <dbReference type="NCBI Taxonomy" id="10116"/>
    <lineage>
        <taxon>Eukaryota</taxon>
        <taxon>Metazoa</taxon>
        <taxon>Chordata</taxon>
        <taxon>Craniata</taxon>
        <taxon>Vertebrata</taxon>
        <taxon>Euteleostomi</taxon>
        <taxon>Mammalia</taxon>
        <taxon>Eutheria</taxon>
        <taxon>Euarchontoglires</taxon>
        <taxon>Glires</taxon>
        <taxon>Rodentia</taxon>
        <taxon>Myomorpha</taxon>
        <taxon>Muroidea</taxon>
        <taxon>Muridae</taxon>
        <taxon>Murinae</taxon>
        <taxon>Rattus</taxon>
    </lineage>
</organism>
<accession>A6IZW4</accession>
<name>A6IZW4_RAT</name>
<dbReference type="EMBL" id="CH473972">
    <property type="protein sequence ID" value="EDL92792.1"/>
    <property type="molecule type" value="Genomic_DNA"/>
</dbReference>
<reference evidence="2" key="1">
    <citation type="submission" date="2005-09" db="EMBL/GenBank/DDBJ databases">
        <authorList>
            <person name="Mural R.J."/>
            <person name="Li P.W."/>
            <person name="Adams M.D."/>
            <person name="Amanatides P.G."/>
            <person name="Baden-Tillson H."/>
            <person name="Barnstead M."/>
            <person name="Chin S.H."/>
            <person name="Dew I."/>
            <person name="Evans C.A."/>
            <person name="Ferriera S."/>
            <person name="Flanigan M."/>
            <person name="Fosler C."/>
            <person name="Glodek A."/>
            <person name="Gu Z."/>
            <person name="Holt R.A."/>
            <person name="Jennings D."/>
            <person name="Kraft C.L."/>
            <person name="Lu F."/>
            <person name="Nguyen T."/>
            <person name="Nusskern D.R."/>
            <person name="Pfannkoch C.M."/>
            <person name="Sitter C."/>
            <person name="Sutton G.G."/>
            <person name="Venter J.C."/>
            <person name="Wang Z."/>
            <person name="Woodage T."/>
            <person name="Zheng X.H."/>
            <person name="Zhong F."/>
        </authorList>
    </citation>
    <scope>NUCLEOTIDE SEQUENCE [LARGE SCALE GENOMIC DNA]</scope>
    <source>
        <strain>BN</strain>
        <strain evidence="2">Sprague-Dawley</strain>
    </source>
</reference>